<keyword evidence="2" id="KW-1185">Reference proteome</keyword>
<protein>
    <submittedName>
        <fullName evidence="1">Uncharacterized protein</fullName>
    </submittedName>
</protein>
<name>A0A0F0CRC5_9BACT</name>
<accession>A0A0F0CRC5</accession>
<reference evidence="1 2" key="1">
    <citation type="submission" date="2015-02" db="EMBL/GenBank/DDBJ databases">
        <title>Single-cell genomics of uncultivated deep-branching MTB reveals a conserved set of magnetosome genes.</title>
        <authorList>
            <person name="Kolinko S."/>
            <person name="Richter M."/>
            <person name="Glockner F.O."/>
            <person name="Brachmann A."/>
            <person name="Schuler D."/>
        </authorList>
    </citation>
    <scope>NUCLEOTIDE SEQUENCE [LARGE SCALE GENOMIC DNA]</scope>
    <source>
        <strain evidence="1">SKK-01</strain>
    </source>
</reference>
<dbReference type="Pfam" id="PF13597">
    <property type="entry name" value="NRDD"/>
    <property type="match status" value="1"/>
</dbReference>
<organism evidence="1 2">
    <name type="scientific">Candidatus Omnitrophus magneticus</name>
    <dbReference type="NCBI Taxonomy" id="1609969"/>
    <lineage>
        <taxon>Bacteria</taxon>
        <taxon>Pseudomonadati</taxon>
        <taxon>Candidatus Omnitrophota</taxon>
        <taxon>Candidatus Omnitrophus</taxon>
    </lineage>
</organism>
<dbReference type="AlphaFoldDB" id="A0A0F0CRC5"/>
<dbReference type="GO" id="GO:0006260">
    <property type="term" value="P:DNA replication"/>
    <property type="evidence" value="ECO:0007669"/>
    <property type="project" value="InterPro"/>
</dbReference>
<dbReference type="Proteomes" id="UP000033428">
    <property type="component" value="Unassembled WGS sequence"/>
</dbReference>
<gene>
    <name evidence="1" type="ORF">OMAG_000297</name>
</gene>
<dbReference type="InterPro" id="IPR012833">
    <property type="entry name" value="NrdD"/>
</dbReference>
<evidence type="ECO:0000313" key="1">
    <source>
        <dbReference type="EMBL" id="KJJ85822.1"/>
    </source>
</evidence>
<dbReference type="GO" id="GO:0008998">
    <property type="term" value="F:ribonucleoside-triphosphate reductase (thioredoxin) activity"/>
    <property type="evidence" value="ECO:0007669"/>
    <property type="project" value="InterPro"/>
</dbReference>
<evidence type="ECO:0000313" key="2">
    <source>
        <dbReference type="Proteomes" id="UP000033428"/>
    </source>
</evidence>
<proteinExistence type="predicted"/>
<comment type="caution">
    <text evidence="1">The sequence shown here is derived from an EMBL/GenBank/DDBJ whole genome shotgun (WGS) entry which is preliminary data.</text>
</comment>
<sequence length="58" mass="6886">MKKEKCEVEVFSRVTGFFRPVQSWNKGKVAEFHNRKMFDTNTVLKKDEDCRNTKTVNC</sequence>
<dbReference type="EMBL" id="JYNY01000067">
    <property type="protein sequence ID" value="KJJ85822.1"/>
    <property type="molecule type" value="Genomic_DNA"/>
</dbReference>